<dbReference type="eggNOG" id="ENOG5033B98">
    <property type="taxonomic scope" value="Bacteria"/>
</dbReference>
<accession>A0A081N0D6</accession>
<dbReference type="RefSeq" id="WP_034875995.1">
    <property type="nucleotide sequence ID" value="NZ_JOKG01000003.1"/>
</dbReference>
<evidence type="ECO:0008006" key="5">
    <source>
        <dbReference type="Google" id="ProtNLM"/>
    </source>
</evidence>
<comment type="caution">
    <text evidence="2">The sequence shown here is derived from an EMBL/GenBank/DDBJ whole genome shotgun (WGS) entry which is preliminary data.</text>
</comment>
<keyword evidence="4" id="KW-1185">Reference proteome</keyword>
<feature type="region of interest" description="Disordered" evidence="1">
    <location>
        <begin position="1"/>
        <end position="52"/>
    </location>
</feature>
<dbReference type="EMBL" id="JOKG01000005">
    <property type="protein sequence ID" value="KEQ11909.1"/>
    <property type="molecule type" value="Genomic_DNA"/>
</dbReference>
<dbReference type="Proteomes" id="UP000028006">
    <property type="component" value="Unassembled WGS sequence"/>
</dbReference>
<evidence type="ECO:0000313" key="4">
    <source>
        <dbReference type="Proteomes" id="UP000028006"/>
    </source>
</evidence>
<evidence type="ECO:0000313" key="2">
    <source>
        <dbReference type="EMBL" id="KEQ11909.1"/>
    </source>
</evidence>
<feature type="compositionally biased region" description="Polar residues" evidence="1">
    <location>
        <begin position="40"/>
        <end position="52"/>
    </location>
</feature>
<organism evidence="2 4">
    <name type="scientific">Endozoicomonas montiporae</name>
    <dbReference type="NCBI Taxonomy" id="1027273"/>
    <lineage>
        <taxon>Bacteria</taxon>
        <taxon>Pseudomonadati</taxon>
        <taxon>Pseudomonadota</taxon>
        <taxon>Gammaproteobacteria</taxon>
        <taxon>Oceanospirillales</taxon>
        <taxon>Endozoicomonadaceae</taxon>
        <taxon>Endozoicomonas</taxon>
    </lineage>
</organism>
<dbReference type="EMBL" id="JOKG01000003">
    <property type="protein sequence ID" value="KEQ13309.1"/>
    <property type="molecule type" value="Genomic_DNA"/>
</dbReference>
<feature type="compositionally biased region" description="Polar residues" evidence="1">
    <location>
        <begin position="1"/>
        <end position="11"/>
    </location>
</feature>
<reference evidence="2 4" key="1">
    <citation type="submission" date="2014-06" db="EMBL/GenBank/DDBJ databases">
        <title>Whole Genome Sequences of Three Symbiotic Endozoicomonas Bacteria.</title>
        <authorList>
            <person name="Neave M.J."/>
            <person name="Apprill A."/>
            <person name="Voolstra C.R."/>
        </authorList>
    </citation>
    <scope>NUCLEOTIDE SEQUENCE [LARGE SCALE GENOMIC DNA]</scope>
    <source>
        <strain evidence="2 4">LMG 24815</strain>
    </source>
</reference>
<gene>
    <name evidence="3" type="ORF">GZ77_12825</name>
    <name evidence="2" type="ORF">GZ77_22610</name>
</gene>
<protein>
    <recommendedName>
        <fullName evidence="5">Type III secretion protein</fullName>
    </recommendedName>
</protein>
<proteinExistence type="predicted"/>
<evidence type="ECO:0000256" key="1">
    <source>
        <dbReference type="SAM" id="MobiDB-lite"/>
    </source>
</evidence>
<dbReference type="GO" id="GO:0030254">
    <property type="term" value="P:protein secretion by the type III secretion system"/>
    <property type="evidence" value="ECO:0007669"/>
    <property type="project" value="InterPro"/>
</dbReference>
<dbReference type="AlphaFoldDB" id="A0A081N0D6"/>
<name>A0A081N0D6_9GAMM</name>
<dbReference type="InterPro" id="IPR012670">
    <property type="entry name" value="T3SS_YscI/HrpB"/>
</dbReference>
<evidence type="ECO:0000313" key="3">
    <source>
        <dbReference type="EMBL" id="KEQ13309.1"/>
    </source>
</evidence>
<dbReference type="Pfam" id="PF17001">
    <property type="entry name" value="T3SS_basalb_I"/>
    <property type="match status" value="1"/>
</dbReference>
<sequence>MAENISNSSQLAEKALKSLEPTESPDQADASAAEKFGELLSQNPGKNANGQNVLAEGVEQVAPVDGEALTLGDKILRGMQGLRDHVEAGRANVQSAMTPPGEGEVMNMQQMFKTQMAMTNLMVTEDYIGKIVSKSTQTFDTLLKNQ</sequence>